<accession>A0ACB7TNU4</accession>
<dbReference type="EMBL" id="CM023481">
    <property type="protein sequence ID" value="KAH6947689.1"/>
    <property type="molecule type" value="Genomic_DNA"/>
</dbReference>
<protein>
    <submittedName>
        <fullName evidence="1">Uncharacterized protein</fullName>
    </submittedName>
</protein>
<evidence type="ECO:0000313" key="1">
    <source>
        <dbReference type="EMBL" id="KAH6947689.1"/>
    </source>
</evidence>
<keyword evidence="2" id="KW-1185">Reference proteome</keyword>
<organism evidence="1 2">
    <name type="scientific">Hyalomma asiaticum</name>
    <name type="common">Tick</name>
    <dbReference type="NCBI Taxonomy" id="266040"/>
    <lineage>
        <taxon>Eukaryota</taxon>
        <taxon>Metazoa</taxon>
        <taxon>Ecdysozoa</taxon>
        <taxon>Arthropoda</taxon>
        <taxon>Chelicerata</taxon>
        <taxon>Arachnida</taxon>
        <taxon>Acari</taxon>
        <taxon>Parasitiformes</taxon>
        <taxon>Ixodida</taxon>
        <taxon>Ixodoidea</taxon>
        <taxon>Ixodidae</taxon>
        <taxon>Hyalomminae</taxon>
        <taxon>Hyalomma</taxon>
    </lineage>
</organism>
<name>A0ACB7TNU4_HYAAI</name>
<dbReference type="Proteomes" id="UP000821845">
    <property type="component" value="Chromosome 1"/>
</dbReference>
<sequence>MIRTSGGQVILHVEKIRVLGMLLERSRVNGKTINRLTAKVNTAMRLIKRVSSRRAEGMKEASLSRMVQSFPVSYTAYVAAFHNWKVHERNRINAFTRRAYKAALGLFDCASTEKLLSPEVLNTLEEIAEVPRTTQLERFSGTRTSRQVLRNLGLEQGRADEEIAEAEVPEGVW</sequence>
<comment type="caution">
    <text evidence="1">The sequence shown here is derived from an EMBL/GenBank/DDBJ whole genome shotgun (WGS) entry which is preliminary data.</text>
</comment>
<evidence type="ECO:0000313" key="2">
    <source>
        <dbReference type="Proteomes" id="UP000821845"/>
    </source>
</evidence>
<reference evidence="1" key="1">
    <citation type="submission" date="2020-05" db="EMBL/GenBank/DDBJ databases">
        <title>Large-scale comparative analyses of tick genomes elucidate their genetic diversity and vector capacities.</title>
        <authorList>
            <person name="Jia N."/>
            <person name="Wang J."/>
            <person name="Shi W."/>
            <person name="Du L."/>
            <person name="Sun Y."/>
            <person name="Zhan W."/>
            <person name="Jiang J."/>
            <person name="Wang Q."/>
            <person name="Zhang B."/>
            <person name="Ji P."/>
            <person name="Sakyi L.B."/>
            <person name="Cui X."/>
            <person name="Yuan T."/>
            <person name="Jiang B."/>
            <person name="Yang W."/>
            <person name="Lam T.T.-Y."/>
            <person name="Chang Q."/>
            <person name="Ding S."/>
            <person name="Wang X."/>
            <person name="Zhu J."/>
            <person name="Ruan X."/>
            <person name="Zhao L."/>
            <person name="Wei J."/>
            <person name="Que T."/>
            <person name="Du C."/>
            <person name="Cheng J."/>
            <person name="Dai P."/>
            <person name="Han X."/>
            <person name="Huang E."/>
            <person name="Gao Y."/>
            <person name="Liu J."/>
            <person name="Shao H."/>
            <person name="Ye R."/>
            <person name="Li L."/>
            <person name="Wei W."/>
            <person name="Wang X."/>
            <person name="Wang C."/>
            <person name="Yang T."/>
            <person name="Huo Q."/>
            <person name="Li W."/>
            <person name="Guo W."/>
            <person name="Chen H."/>
            <person name="Zhou L."/>
            <person name="Ni X."/>
            <person name="Tian J."/>
            <person name="Zhou Y."/>
            <person name="Sheng Y."/>
            <person name="Liu T."/>
            <person name="Pan Y."/>
            <person name="Xia L."/>
            <person name="Li J."/>
            <person name="Zhao F."/>
            <person name="Cao W."/>
        </authorList>
    </citation>
    <scope>NUCLEOTIDE SEQUENCE</scope>
    <source>
        <strain evidence="1">Hyas-2018</strain>
    </source>
</reference>
<gene>
    <name evidence="1" type="ORF">HPB50_020730</name>
</gene>
<proteinExistence type="predicted"/>